<keyword evidence="6" id="KW-0479">Metal-binding</keyword>
<feature type="domain" description="RING-type" evidence="13">
    <location>
        <begin position="764"/>
        <end position="803"/>
    </location>
</feature>
<name>A0A915LRB7_MELJA</name>
<protein>
    <recommendedName>
        <fullName evidence="5">6-pyruvoyl tetrahydrobiopterin synthase</fullName>
        <ecNumber evidence="4">4.2.3.12</ecNumber>
    </recommendedName>
</protein>
<dbReference type="SUPFAM" id="SSF55620">
    <property type="entry name" value="Tetrahydrobiopterin biosynthesis enzymes-like"/>
    <property type="match status" value="1"/>
</dbReference>
<evidence type="ECO:0000256" key="6">
    <source>
        <dbReference type="ARBA" id="ARBA00022723"/>
    </source>
</evidence>
<dbReference type="InterPro" id="IPR022470">
    <property type="entry name" value="PTPS_Cys_AS"/>
</dbReference>
<dbReference type="Proteomes" id="UP000887561">
    <property type="component" value="Unplaced"/>
</dbReference>
<dbReference type="GO" id="GO:0008270">
    <property type="term" value="F:zinc ion binding"/>
    <property type="evidence" value="ECO:0007669"/>
    <property type="project" value="UniProtKB-KW"/>
</dbReference>
<dbReference type="GO" id="GO:0006729">
    <property type="term" value="P:tetrahydrobiopterin biosynthetic process"/>
    <property type="evidence" value="ECO:0007669"/>
    <property type="project" value="UniProtKB-KW"/>
</dbReference>
<comment type="pathway">
    <text evidence="2">Cofactor biosynthesis; tetrahydrobiopterin biosynthesis; tetrahydrobiopterin from 7,8-dihydroneopterin triphosphate: step 1/3.</text>
</comment>
<dbReference type="InterPro" id="IPR001841">
    <property type="entry name" value="Znf_RING"/>
</dbReference>
<evidence type="ECO:0000313" key="14">
    <source>
        <dbReference type="Proteomes" id="UP000887561"/>
    </source>
</evidence>
<feature type="region of interest" description="Disordered" evidence="12">
    <location>
        <begin position="265"/>
        <end position="301"/>
    </location>
</feature>
<evidence type="ECO:0000256" key="4">
    <source>
        <dbReference type="ARBA" id="ARBA00013100"/>
    </source>
</evidence>
<dbReference type="GO" id="GO:0003874">
    <property type="term" value="F:6-pyruvoyltetrahydropterin synthase activity"/>
    <property type="evidence" value="ECO:0007669"/>
    <property type="project" value="UniProtKB-EC"/>
</dbReference>
<evidence type="ECO:0000256" key="2">
    <source>
        <dbReference type="ARBA" id="ARBA00005126"/>
    </source>
</evidence>
<evidence type="ECO:0000256" key="11">
    <source>
        <dbReference type="PROSITE-ProRule" id="PRU00175"/>
    </source>
</evidence>
<evidence type="ECO:0000256" key="5">
    <source>
        <dbReference type="ARBA" id="ARBA00015587"/>
    </source>
</evidence>
<dbReference type="GO" id="GO:0005737">
    <property type="term" value="C:cytoplasm"/>
    <property type="evidence" value="ECO:0007669"/>
    <property type="project" value="TreeGrafter"/>
</dbReference>
<reference evidence="15" key="1">
    <citation type="submission" date="2022-11" db="UniProtKB">
        <authorList>
            <consortium name="WormBaseParasite"/>
        </authorList>
    </citation>
    <scope>IDENTIFICATION</scope>
</reference>
<dbReference type="SMART" id="SM00184">
    <property type="entry name" value="RING"/>
    <property type="match status" value="1"/>
</dbReference>
<dbReference type="Gene3D" id="3.30.479.10">
    <property type="entry name" value="6-pyruvoyl tetrahydropterin synthase/QueD"/>
    <property type="match status" value="1"/>
</dbReference>
<evidence type="ECO:0000256" key="12">
    <source>
        <dbReference type="SAM" id="MobiDB-lite"/>
    </source>
</evidence>
<evidence type="ECO:0000256" key="8">
    <source>
        <dbReference type="ARBA" id="ARBA00022833"/>
    </source>
</evidence>
<evidence type="ECO:0000313" key="15">
    <source>
        <dbReference type="WBParaSite" id="scaffold171_cov203.g409"/>
    </source>
</evidence>
<keyword evidence="9" id="KW-0783">Tetrahydrobiopterin biosynthesis</keyword>
<keyword evidence="7 11" id="KW-0863">Zinc-finger</keyword>
<dbReference type="InterPro" id="IPR038418">
    <property type="entry name" value="6-PTP_synth/QueD_sf"/>
</dbReference>
<dbReference type="InterPro" id="IPR022469">
    <property type="entry name" value="PTPS_His_AS"/>
</dbReference>
<dbReference type="FunFam" id="3.30.479.10:FF:000003">
    <property type="entry name" value="6-pyruvoyl tetrahydrobiopterin synthase"/>
    <property type="match status" value="1"/>
</dbReference>
<feature type="compositionally biased region" description="Polar residues" evidence="12">
    <location>
        <begin position="951"/>
        <end position="986"/>
    </location>
</feature>
<dbReference type="InterPro" id="IPR045194">
    <property type="entry name" value="MGRN1/RNF157-like"/>
</dbReference>
<comment type="similarity">
    <text evidence="3">Belongs to the PTPS family.</text>
</comment>
<dbReference type="PROSITE" id="PS00987">
    <property type="entry name" value="PTPS_1"/>
    <property type="match status" value="1"/>
</dbReference>
<dbReference type="Pfam" id="PF01242">
    <property type="entry name" value="PTPS"/>
    <property type="match status" value="1"/>
</dbReference>
<organism evidence="14 15">
    <name type="scientific">Meloidogyne javanica</name>
    <name type="common">Root-knot nematode worm</name>
    <dbReference type="NCBI Taxonomy" id="6303"/>
    <lineage>
        <taxon>Eukaryota</taxon>
        <taxon>Metazoa</taxon>
        <taxon>Ecdysozoa</taxon>
        <taxon>Nematoda</taxon>
        <taxon>Chromadorea</taxon>
        <taxon>Rhabditida</taxon>
        <taxon>Tylenchina</taxon>
        <taxon>Tylenchomorpha</taxon>
        <taxon>Tylenchoidea</taxon>
        <taxon>Meloidogynidae</taxon>
        <taxon>Meloidogyninae</taxon>
        <taxon>Meloidogyne</taxon>
        <taxon>Meloidogyne incognita group</taxon>
    </lineage>
</organism>
<dbReference type="AlphaFoldDB" id="A0A915LRB7"/>
<dbReference type="EC" id="4.2.3.12" evidence="4"/>
<dbReference type="WBParaSite" id="scaffold171_cov203.g409">
    <property type="protein sequence ID" value="scaffold171_cov203.g409"/>
    <property type="gene ID" value="scaffold171_cov203.g409"/>
</dbReference>
<dbReference type="PROSITE" id="PS50089">
    <property type="entry name" value="ZF_RING_2"/>
    <property type="match status" value="1"/>
</dbReference>
<evidence type="ECO:0000256" key="1">
    <source>
        <dbReference type="ARBA" id="ARBA00001947"/>
    </source>
</evidence>
<dbReference type="GO" id="GO:0061630">
    <property type="term" value="F:ubiquitin protein ligase activity"/>
    <property type="evidence" value="ECO:0007669"/>
    <property type="project" value="UniProtKB-EC"/>
</dbReference>
<keyword evidence="8" id="KW-0862">Zinc</keyword>
<evidence type="ECO:0000256" key="7">
    <source>
        <dbReference type="ARBA" id="ARBA00022771"/>
    </source>
</evidence>
<dbReference type="InterPro" id="IPR007115">
    <property type="entry name" value="6-PTP_synth/QueD"/>
</dbReference>
<dbReference type="Gene3D" id="3.30.40.10">
    <property type="entry name" value="Zinc/RING finger domain, C3HC4 (zinc finger)"/>
    <property type="match status" value="1"/>
</dbReference>
<evidence type="ECO:0000256" key="3">
    <source>
        <dbReference type="ARBA" id="ARBA00009164"/>
    </source>
</evidence>
<feature type="region of interest" description="Disordered" evidence="12">
    <location>
        <begin position="948"/>
        <end position="986"/>
    </location>
</feature>
<evidence type="ECO:0000259" key="13">
    <source>
        <dbReference type="PROSITE" id="PS50089"/>
    </source>
</evidence>
<dbReference type="PANTHER" id="PTHR22996">
    <property type="entry name" value="MAHOGUNIN"/>
    <property type="match status" value="1"/>
</dbReference>
<dbReference type="Pfam" id="PF13920">
    <property type="entry name" value="zf-C3HC4_3"/>
    <property type="match status" value="1"/>
</dbReference>
<evidence type="ECO:0000256" key="9">
    <source>
        <dbReference type="ARBA" id="ARBA00023007"/>
    </source>
</evidence>
<sequence>MNIQSTSNPEIVEVKVFANGNVKEEVNDEDGQFSQLVDQILEKNTFVEFNFTISSKGRELLRRDGFEFRFEGDSKIEEVHDGQKFKLGVVVNGEHNHPAKHEAVRDVLNILKEQACMENPLPVREAVKLARESVPIDLRKAGECSTATMGRCYRNYLKKFKNQAMDIKIDLDSEPPPCKSSWWYWFSKLDENLAGCKNCDWSRHPDLFAEKLEADQNSSKWKAPKRKAPQDTNSFEIAVKSVSECLDQSNHSFVAIESPARSQASLSDVHDYNSLSDTNEEKPPPIFDQSTGKQGNGQSNNEKITDMLRTLFNPNIYPLDDIMVMSATGINNNTNNSTGLLTDNQLNENQQIVKLSRIEYFSAAHRLNNPKLSVQENKQLFGKCNNPNGHGHNYKLKVVLEGPVNAETGMVYNLSDLKREISQVLELVDHKNLDKDVAYFRDNNIVSTTENLAIFLFDELRARMGNPELLKKVVVDETDKNSFTYSGRQQRRNVNNPGVGGVIVDEHIGDEFSGKGCTSQGGGNTSFFGNHFLMGGELYDTSKQEVFLFGAQQDLELLDGRPVKFPHCPKGVTDSVSVLNALINVRRDSVKFTKVGRSGGGYSSGFYRLEFTFDCDVPCYVQIHFCSREVVDDFQQIQFFCRPNQRIDPSERYHFPVGSNQQFNHFIFKPHRYDLKYMHWDGTSAYFPVLIEMRSVSDKFQEQVQSTLCSIERSTDQSAALILKPLKQKLFANGIVYLLQEIFGIENKENGENSLMAEENGAECIICMANPRDTMILPCRHLCICNGCAETLRYKLNNCPICRSPFKALLKIRAMRSSLIGLGSDGMSSTMRIRREPLTLFEAINGPLQSTNTDISSFISPPPQQQISTKASLIGNKGDVITTKTNLETKNSKLLTCGGGGGSLKVKQISSQRMAPNRNLINSGKSLGQIELNIEHIELENLEKAKKKYSHGSSNSFIQYSPGSSSIMRRTSHSPSTARQPCTSST</sequence>
<dbReference type="PROSITE" id="PS00988">
    <property type="entry name" value="PTPS_2"/>
    <property type="match status" value="1"/>
</dbReference>
<feature type="compositionally biased region" description="Polar residues" evidence="12">
    <location>
        <begin position="288"/>
        <end position="301"/>
    </location>
</feature>
<keyword evidence="14" id="KW-1185">Reference proteome</keyword>
<comment type="cofactor">
    <cofactor evidence="1">
        <name>Zn(2+)</name>
        <dbReference type="ChEBI" id="CHEBI:29105"/>
    </cofactor>
</comment>
<dbReference type="InterPro" id="IPR013083">
    <property type="entry name" value="Znf_RING/FYVE/PHD"/>
</dbReference>
<proteinExistence type="inferred from homology"/>
<dbReference type="GO" id="GO:0016567">
    <property type="term" value="P:protein ubiquitination"/>
    <property type="evidence" value="ECO:0007669"/>
    <property type="project" value="TreeGrafter"/>
</dbReference>
<accession>A0A915LRB7</accession>
<keyword evidence="10" id="KW-0456">Lyase</keyword>
<dbReference type="PANTHER" id="PTHR22996:SF0">
    <property type="entry name" value="RE60872P-RELATED"/>
    <property type="match status" value="1"/>
</dbReference>
<dbReference type="SUPFAM" id="SSF57850">
    <property type="entry name" value="RING/U-box"/>
    <property type="match status" value="1"/>
</dbReference>
<evidence type="ECO:0000256" key="10">
    <source>
        <dbReference type="ARBA" id="ARBA00023239"/>
    </source>
</evidence>